<evidence type="ECO:0000313" key="1">
    <source>
        <dbReference type="EMBL" id="EKC21731.1"/>
    </source>
</evidence>
<organism evidence="1">
    <name type="scientific">Magallana gigas</name>
    <name type="common">Pacific oyster</name>
    <name type="synonym">Crassostrea gigas</name>
    <dbReference type="NCBI Taxonomy" id="29159"/>
    <lineage>
        <taxon>Eukaryota</taxon>
        <taxon>Metazoa</taxon>
        <taxon>Spiralia</taxon>
        <taxon>Lophotrochozoa</taxon>
        <taxon>Mollusca</taxon>
        <taxon>Bivalvia</taxon>
        <taxon>Autobranchia</taxon>
        <taxon>Pteriomorphia</taxon>
        <taxon>Ostreida</taxon>
        <taxon>Ostreoidea</taxon>
        <taxon>Ostreidae</taxon>
        <taxon>Magallana</taxon>
    </lineage>
</organism>
<accession>K1QJA5</accession>
<gene>
    <name evidence="1" type="ORF">CGI_10003401</name>
</gene>
<dbReference type="InParanoid" id="K1QJA5"/>
<protein>
    <submittedName>
        <fullName evidence="1">Uncharacterized protein</fullName>
    </submittedName>
</protein>
<dbReference type="AlphaFoldDB" id="K1QJA5"/>
<reference evidence="1" key="1">
    <citation type="journal article" date="2012" name="Nature">
        <title>The oyster genome reveals stress adaptation and complexity of shell formation.</title>
        <authorList>
            <person name="Zhang G."/>
            <person name="Fang X."/>
            <person name="Guo X."/>
            <person name="Li L."/>
            <person name="Luo R."/>
            <person name="Xu F."/>
            <person name="Yang P."/>
            <person name="Zhang L."/>
            <person name="Wang X."/>
            <person name="Qi H."/>
            <person name="Xiong Z."/>
            <person name="Que H."/>
            <person name="Xie Y."/>
            <person name="Holland P.W."/>
            <person name="Paps J."/>
            <person name="Zhu Y."/>
            <person name="Wu F."/>
            <person name="Chen Y."/>
            <person name="Wang J."/>
            <person name="Peng C."/>
            <person name="Meng J."/>
            <person name="Yang L."/>
            <person name="Liu J."/>
            <person name="Wen B."/>
            <person name="Zhang N."/>
            <person name="Huang Z."/>
            <person name="Zhu Q."/>
            <person name="Feng Y."/>
            <person name="Mount A."/>
            <person name="Hedgecock D."/>
            <person name="Xu Z."/>
            <person name="Liu Y."/>
            <person name="Domazet-Loso T."/>
            <person name="Du Y."/>
            <person name="Sun X."/>
            <person name="Zhang S."/>
            <person name="Liu B."/>
            <person name="Cheng P."/>
            <person name="Jiang X."/>
            <person name="Li J."/>
            <person name="Fan D."/>
            <person name="Wang W."/>
            <person name="Fu W."/>
            <person name="Wang T."/>
            <person name="Wang B."/>
            <person name="Zhang J."/>
            <person name="Peng Z."/>
            <person name="Li Y."/>
            <person name="Li N."/>
            <person name="Wang J."/>
            <person name="Chen M."/>
            <person name="He Y."/>
            <person name="Tan F."/>
            <person name="Song X."/>
            <person name="Zheng Q."/>
            <person name="Huang R."/>
            <person name="Yang H."/>
            <person name="Du X."/>
            <person name="Chen L."/>
            <person name="Yang M."/>
            <person name="Gaffney P.M."/>
            <person name="Wang S."/>
            <person name="Luo L."/>
            <person name="She Z."/>
            <person name="Ming Y."/>
            <person name="Huang W."/>
            <person name="Zhang S."/>
            <person name="Huang B."/>
            <person name="Zhang Y."/>
            <person name="Qu T."/>
            <person name="Ni P."/>
            <person name="Miao G."/>
            <person name="Wang J."/>
            <person name="Wang Q."/>
            <person name="Steinberg C.E."/>
            <person name="Wang H."/>
            <person name="Li N."/>
            <person name="Qian L."/>
            <person name="Zhang G."/>
            <person name="Li Y."/>
            <person name="Yang H."/>
            <person name="Liu X."/>
            <person name="Wang J."/>
            <person name="Yin Y."/>
            <person name="Wang J."/>
        </authorList>
    </citation>
    <scope>NUCLEOTIDE SEQUENCE [LARGE SCALE GENOMIC DNA]</scope>
    <source>
        <strain evidence="1">05x7-T-G4-1.051#20</strain>
    </source>
</reference>
<proteinExistence type="predicted"/>
<dbReference type="EMBL" id="JH818815">
    <property type="protein sequence ID" value="EKC21731.1"/>
    <property type="molecule type" value="Genomic_DNA"/>
</dbReference>
<sequence>MYFLPFTKKRKCTTRRLYKDVQGNETRVPARNEFIPCVTSTPGPSVVQKMCVVESDLSDISPDEVGKEITMSASELTCDQDDSSEDEEYEPSFHLSFKLDHGIISEESDPEENEEEEESVVRHSECNVQVIRSHDEINQLINDHPAMVYLNPLVALAETKVPRICSVRECEAEVEILSEVVSSAVYLRWVCTNNHEVHKWCSQPLLNRRVHSGDVLLSAALLASGNNFL</sequence>
<name>K1QJA5_MAGGI</name>
<dbReference type="HOGENOM" id="CLU_1210813_0_0_1"/>